<dbReference type="SMART" id="SM00448">
    <property type="entry name" value="REC"/>
    <property type="match status" value="1"/>
</dbReference>
<dbReference type="Pfam" id="PF00072">
    <property type="entry name" value="Response_reg"/>
    <property type="match status" value="1"/>
</dbReference>
<keyword evidence="1 2" id="KW-0597">Phosphoprotein</keyword>
<dbReference type="InterPro" id="IPR001789">
    <property type="entry name" value="Sig_transdc_resp-reg_receiver"/>
</dbReference>
<dbReference type="PANTHER" id="PTHR44591:SF25">
    <property type="entry name" value="CHEMOTAXIS TWO-COMPONENT RESPONSE REGULATOR"/>
    <property type="match status" value="1"/>
</dbReference>
<protein>
    <submittedName>
        <fullName evidence="4">Response regulator receiver domain-containing protein</fullName>
    </submittedName>
</protein>
<dbReference type="AlphaFoldDB" id="A0A560M0H5"/>
<dbReference type="InterPro" id="IPR011006">
    <property type="entry name" value="CheY-like_superfamily"/>
</dbReference>
<evidence type="ECO:0000259" key="3">
    <source>
        <dbReference type="PROSITE" id="PS50110"/>
    </source>
</evidence>
<evidence type="ECO:0000313" key="5">
    <source>
        <dbReference type="Proteomes" id="UP000321304"/>
    </source>
</evidence>
<evidence type="ECO:0000256" key="2">
    <source>
        <dbReference type="PROSITE-ProRule" id="PRU00169"/>
    </source>
</evidence>
<feature type="domain" description="Response regulatory" evidence="3">
    <location>
        <begin position="25"/>
        <end position="139"/>
    </location>
</feature>
<dbReference type="SUPFAM" id="SSF52172">
    <property type="entry name" value="CheY-like"/>
    <property type="match status" value="1"/>
</dbReference>
<dbReference type="PANTHER" id="PTHR44591">
    <property type="entry name" value="STRESS RESPONSE REGULATOR PROTEIN 1"/>
    <property type="match status" value="1"/>
</dbReference>
<dbReference type="STRING" id="1755647.AS156_38830"/>
<name>A0A560M0H5_9BRAD</name>
<evidence type="ECO:0000256" key="1">
    <source>
        <dbReference type="ARBA" id="ARBA00022553"/>
    </source>
</evidence>
<gene>
    <name evidence="4" type="ORF">FBZ93_104453</name>
</gene>
<reference evidence="4 5" key="1">
    <citation type="submission" date="2019-06" db="EMBL/GenBank/DDBJ databases">
        <title>Genomic Encyclopedia of Type Strains, Phase IV (KMG-V): Genome sequencing to study the core and pangenomes of soil and plant-associated prokaryotes.</title>
        <authorList>
            <person name="Whitman W."/>
        </authorList>
    </citation>
    <scope>NUCLEOTIDE SEQUENCE [LARGE SCALE GENOMIC DNA]</scope>
    <source>
        <strain evidence="4 5">BR 10355</strain>
    </source>
</reference>
<dbReference type="EMBL" id="VITY01000004">
    <property type="protein sequence ID" value="TWC01176.1"/>
    <property type="molecule type" value="Genomic_DNA"/>
</dbReference>
<organism evidence="4 5">
    <name type="scientific">Bradyrhizobium macuxiense</name>
    <dbReference type="NCBI Taxonomy" id="1755647"/>
    <lineage>
        <taxon>Bacteria</taxon>
        <taxon>Pseudomonadati</taxon>
        <taxon>Pseudomonadota</taxon>
        <taxon>Alphaproteobacteria</taxon>
        <taxon>Hyphomicrobiales</taxon>
        <taxon>Nitrobacteraceae</taxon>
        <taxon>Bradyrhizobium</taxon>
    </lineage>
</organism>
<dbReference type="PROSITE" id="PS50110">
    <property type="entry name" value="RESPONSE_REGULATORY"/>
    <property type="match status" value="1"/>
</dbReference>
<evidence type="ECO:0000313" key="4">
    <source>
        <dbReference type="EMBL" id="TWC01176.1"/>
    </source>
</evidence>
<dbReference type="Gene3D" id="3.40.50.2300">
    <property type="match status" value="1"/>
</dbReference>
<dbReference type="Proteomes" id="UP000321304">
    <property type="component" value="Unassembled WGS sequence"/>
</dbReference>
<dbReference type="InterPro" id="IPR050595">
    <property type="entry name" value="Bact_response_regulator"/>
</dbReference>
<feature type="modified residue" description="4-aspartylphosphate" evidence="2">
    <location>
        <position position="74"/>
    </location>
</feature>
<keyword evidence="5" id="KW-1185">Reference proteome</keyword>
<comment type="caution">
    <text evidence="4">The sequence shown here is derived from an EMBL/GenBank/DDBJ whole genome shotgun (WGS) entry which is preliminary data.</text>
</comment>
<accession>A0A560M0H5</accession>
<sequence length="148" mass="16104">MRRIIAQTKPYPTVPGKTSLSNPPVISIIDDDVSVRTATHNLVRSLGYAVETYASAEEFLHSPRLNDTSCVITDVRMPAMSGLDLQSHLIANGQRLPFIFITAFSVENDRARALKAGAICFLVKPFDGDVLIKCLDTALGQRDAATSD</sequence>
<dbReference type="RefSeq" id="WP_433995408.1">
    <property type="nucleotide sequence ID" value="NZ_VITY01000004.1"/>
</dbReference>
<proteinExistence type="predicted"/>
<dbReference type="GO" id="GO:0000160">
    <property type="term" value="P:phosphorelay signal transduction system"/>
    <property type="evidence" value="ECO:0007669"/>
    <property type="project" value="InterPro"/>
</dbReference>